<evidence type="ECO:0000256" key="3">
    <source>
        <dbReference type="SAM" id="SignalP"/>
    </source>
</evidence>
<dbReference type="SMART" id="SM00355">
    <property type="entry name" value="ZnF_C2H2"/>
    <property type="match status" value="2"/>
</dbReference>
<keyword evidence="3" id="KW-0732">Signal</keyword>
<reference evidence="5" key="1">
    <citation type="submission" date="2018-03" db="EMBL/GenBank/DDBJ databases">
        <authorList>
            <person name="Guldener U."/>
        </authorList>
    </citation>
    <scope>NUCLEOTIDE SEQUENCE</scope>
</reference>
<keyword evidence="6" id="KW-1185">Reference proteome</keyword>
<keyword evidence="1 2" id="KW-0863">Zinc-finger</keyword>
<dbReference type="Gene3D" id="3.30.160.60">
    <property type="entry name" value="Classic Zinc Finger"/>
    <property type="match status" value="1"/>
</dbReference>
<proteinExistence type="predicted"/>
<dbReference type="EMBL" id="ONZQ02000003">
    <property type="protein sequence ID" value="SPO00107.1"/>
    <property type="molecule type" value="Genomic_DNA"/>
</dbReference>
<keyword evidence="1 2" id="KW-0862">Zinc</keyword>
<keyword evidence="1 2" id="KW-0479">Metal-binding</keyword>
<feature type="domain" description="C2H2-type" evidence="4">
    <location>
        <begin position="324"/>
        <end position="353"/>
    </location>
</feature>
<feature type="chain" id="PRO_5041912543" description="C2H2-type domain-containing protein" evidence="3">
    <location>
        <begin position="18"/>
        <end position="381"/>
    </location>
</feature>
<dbReference type="PROSITE" id="PS00028">
    <property type="entry name" value="ZINC_FINGER_C2H2_1"/>
    <property type="match status" value="1"/>
</dbReference>
<name>A0AAE8MVC3_9PEZI</name>
<dbReference type="SMART" id="SM00451">
    <property type="entry name" value="ZnF_U1"/>
    <property type="match status" value="2"/>
</dbReference>
<comment type="caution">
    <text evidence="5">The sequence shown here is derived from an EMBL/GenBank/DDBJ whole genome shotgun (WGS) entry which is preliminary data.</text>
</comment>
<protein>
    <recommendedName>
        <fullName evidence="4">C2H2-type domain-containing protein</fullName>
    </recommendedName>
</protein>
<feature type="signal peptide" evidence="3">
    <location>
        <begin position="1"/>
        <end position="17"/>
    </location>
</feature>
<dbReference type="InterPro" id="IPR003604">
    <property type="entry name" value="Matrin/U1-like-C_Znf_C2H2"/>
</dbReference>
<dbReference type="Proteomes" id="UP001187682">
    <property type="component" value="Unassembled WGS sequence"/>
</dbReference>
<evidence type="ECO:0000313" key="5">
    <source>
        <dbReference type="EMBL" id="SPO00107.1"/>
    </source>
</evidence>
<dbReference type="PROSITE" id="PS50157">
    <property type="entry name" value="ZINC_FINGER_C2H2_2"/>
    <property type="match status" value="1"/>
</dbReference>
<evidence type="ECO:0000256" key="1">
    <source>
        <dbReference type="ARBA" id="ARBA00022771"/>
    </source>
</evidence>
<accession>A0AAE8MVC3</accession>
<dbReference type="SUPFAM" id="SSF57667">
    <property type="entry name" value="beta-beta-alpha zinc fingers"/>
    <property type="match status" value="2"/>
</dbReference>
<evidence type="ECO:0000259" key="4">
    <source>
        <dbReference type="PROSITE" id="PS50157"/>
    </source>
</evidence>
<dbReference type="GO" id="GO:0003676">
    <property type="term" value="F:nucleic acid binding"/>
    <property type="evidence" value="ECO:0007669"/>
    <property type="project" value="InterPro"/>
</dbReference>
<organism evidence="5 6">
    <name type="scientific">Cephalotrichum gorgonifer</name>
    <dbReference type="NCBI Taxonomy" id="2041049"/>
    <lineage>
        <taxon>Eukaryota</taxon>
        <taxon>Fungi</taxon>
        <taxon>Dikarya</taxon>
        <taxon>Ascomycota</taxon>
        <taxon>Pezizomycotina</taxon>
        <taxon>Sordariomycetes</taxon>
        <taxon>Hypocreomycetidae</taxon>
        <taxon>Microascales</taxon>
        <taxon>Microascaceae</taxon>
        <taxon>Cephalotrichum</taxon>
    </lineage>
</organism>
<dbReference type="InterPro" id="IPR013087">
    <property type="entry name" value="Znf_C2H2_type"/>
</dbReference>
<dbReference type="Pfam" id="PF12874">
    <property type="entry name" value="zf-met"/>
    <property type="match status" value="1"/>
</dbReference>
<gene>
    <name evidence="5" type="ORF">DNG_02959</name>
</gene>
<dbReference type="AlphaFoldDB" id="A0AAE8MVC3"/>
<dbReference type="InterPro" id="IPR036236">
    <property type="entry name" value="Znf_C2H2_sf"/>
</dbReference>
<sequence length="381" mass="43221">MDALLSLVLSLCWLCLDKTPFLEKNVLFAQYFDSLDSVQEAAISAGLCFAPGLLDVLESSTPPPLAWFKSLPTTFRDRWGVYLLVLEKPASPLLLYIGSGTSRQDHGLSSRMAHYDKKISLPQYVESALDEGYKITSKGALCWAPMPGYLHVPIVRLLFILLETTLAYAFWTMKAKNGDYGMGFLCKWDRSTLGYEGLCSHPALNEGIRGDFELSPEQLQVIEEERKEKFKFHHNKNNQKWHQKKMAEDREEYIRKSSERVAKSRANNPGRDIIRQAARHAKALAEEKHHYERCNLSFTTPGILQDHLKSAKHARKAKEATNPFICRPCNYGVANQSNLTRHYKTERHQKNVERFAKMAEEAKMADLDVAGPSGQSALDVN</sequence>
<evidence type="ECO:0000313" key="6">
    <source>
        <dbReference type="Proteomes" id="UP001187682"/>
    </source>
</evidence>
<evidence type="ECO:0000256" key="2">
    <source>
        <dbReference type="PROSITE-ProRule" id="PRU00042"/>
    </source>
</evidence>
<dbReference type="GO" id="GO:0008270">
    <property type="term" value="F:zinc ion binding"/>
    <property type="evidence" value="ECO:0007669"/>
    <property type="project" value="UniProtKB-KW"/>
</dbReference>